<proteinExistence type="predicted"/>
<evidence type="ECO:0000313" key="1">
    <source>
        <dbReference type="EMBL" id="RHZ65477.1"/>
    </source>
</evidence>
<name>A0A397HRG8_9GLOM</name>
<dbReference type="Proteomes" id="UP000266861">
    <property type="component" value="Unassembled WGS sequence"/>
</dbReference>
<keyword evidence="2" id="KW-1185">Reference proteome</keyword>
<reference evidence="1 2" key="1">
    <citation type="submission" date="2018-08" db="EMBL/GenBank/DDBJ databases">
        <title>Genome and evolution of the arbuscular mycorrhizal fungus Diversispora epigaea (formerly Glomus versiforme) and its bacterial endosymbionts.</title>
        <authorList>
            <person name="Sun X."/>
            <person name="Fei Z."/>
            <person name="Harrison M."/>
        </authorList>
    </citation>
    <scope>NUCLEOTIDE SEQUENCE [LARGE SCALE GENOMIC DNA]</scope>
    <source>
        <strain evidence="1 2">IT104</strain>
    </source>
</reference>
<dbReference type="EMBL" id="PQFF01000288">
    <property type="protein sequence ID" value="RHZ65477.1"/>
    <property type="molecule type" value="Genomic_DNA"/>
</dbReference>
<gene>
    <name evidence="1" type="ORF">Glove_315g79</name>
</gene>
<organism evidence="1 2">
    <name type="scientific">Diversispora epigaea</name>
    <dbReference type="NCBI Taxonomy" id="1348612"/>
    <lineage>
        <taxon>Eukaryota</taxon>
        <taxon>Fungi</taxon>
        <taxon>Fungi incertae sedis</taxon>
        <taxon>Mucoromycota</taxon>
        <taxon>Glomeromycotina</taxon>
        <taxon>Glomeromycetes</taxon>
        <taxon>Diversisporales</taxon>
        <taxon>Diversisporaceae</taxon>
        <taxon>Diversispora</taxon>
    </lineage>
</organism>
<sequence>MAQINNSNIVQETKEKFVGYFKNKEKIVPLDQKNNTIYLGSVDEAYNKIIRLFNIEGTKIFNSSVKQTNVLFVHWN</sequence>
<protein>
    <submittedName>
        <fullName evidence="1">Uncharacterized protein</fullName>
    </submittedName>
</protein>
<accession>A0A397HRG8</accession>
<dbReference type="OrthoDB" id="2404417at2759"/>
<dbReference type="AlphaFoldDB" id="A0A397HRG8"/>
<comment type="caution">
    <text evidence="1">The sequence shown here is derived from an EMBL/GenBank/DDBJ whole genome shotgun (WGS) entry which is preliminary data.</text>
</comment>
<evidence type="ECO:0000313" key="2">
    <source>
        <dbReference type="Proteomes" id="UP000266861"/>
    </source>
</evidence>